<organism evidence="9 10">
    <name type="scientific">Moelleriella libera RCEF 2490</name>
    <dbReference type="NCBI Taxonomy" id="1081109"/>
    <lineage>
        <taxon>Eukaryota</taxon>
        <taxon>Fungi</taxon>
        <taxon>Dikarya</taxon>
        <taxon>Ascomycota</taxon>
        <taxon>Pezizomycotina</taxon>
        <taxon>Sordariomycetes</taxon>
        <taxon>Hypocreomycetidae</taxon>
        <taxon>Hypocreales</taxon>
        <taxon>Clavicipitaceae</taxon>
        <taxon>Moelleriella</taxon>
    </lineage>
</organism>
<keyword evidence="2" id="KW-0132">Cell division</keyword>
<dbReference type="InterPro" id="IPR036317">
    <property type="entry name" value="Cullin_homology_sf"/>
</dbReference>
<protein>
    <recommendedName>
        <fullName evidence="1">Anaphase-promoting complex subunit 2</fullName>
    </recommendedName>
</protein>
<dbReference type="Proteomes" id="UP000078544">
    <property type="component" value="Unassembled WGS sequence"/>
</dbReference>
<dbReference type="InterPro" id="IPR016158">
    <property type="entry name" value="Cullin_homology"/>
</dbReference>
<feature type="domain" description="Cullin family profile" evidence="8">
    <location>
        <begin position="532"/>
        <end position="748"/>
    </location>
</feature>
<feature type="region of interest" description="Disordered" evidence="7">
    <location>
        <begin position="775"/>
        <end position="820"/>
    </location>
</feature>
<comment type="caution">
    <text evidence="9">The sequence shown here is derived from an EMBL/GenBank/DDBJ whole genome shotgun (WGS) entry which is preliminary data.</text>
</comment>
<keyword evidence="5" id="KW-0131">Cell cycle</keyword>
<comment type="similarity">
    <text evidence="6">Belongs to the cullin family.</text>
</comment>
<dbReference type="GO" id="GO:0005680">
    <property type="term" value="C:anaphase-promoting complex"/>
    <property type="evidence" value="ECO:0007669"/>
    <property type="project" value="TreeGrafter"/>
</dbReference>
<name>A0A168BZM3_9HYPO</name>
<evidence type="ECO:0000313" key="10">
    <source>
        <dbReference type="Proteomes" id="UP000078544"/>
    </source>
</evidence>
<keyword evidence="4" id="KW-0833">Ubl conjugation pathway</keyword>
<proteinExistence type="inferred from homology"/>
<reference evidence="9 10" key="1">
    <citation type="journal article" date="2016" name="Genome Biol. Evol.">
        <title>Divergent and convergent evolution of fungal pathogenicity.</title>
        <authorList>
            <person name="Shang Y."/>
            <person name="Xiao G."/>
            <person name="Zheng P."/>
            <person name="Cen K."/>
            <person name="Zhan S."/>
            <person name="Wang C."/>
        </authorList>
    </citation>
    <scope>NUCLEOTIDE SEQUENCE [LARGE SCALE GENOMIC DNA]</scope>
    <source>
        <strain evidence="9 10">RCEF 2490</strain>
    </source>
</reference>
<dbReference type="Gene3D" id="1.20.1310.10">
    <property type="entry name" value="Cullin Repeats"/>
    <property type="match status" value="1"/>
</dbReference>
<dbReference type="PROSITE" id="PS50069">
    <property type="entry name" value="CULLIN_2"/>
    <property type="match status" value="1"/>
</dbReference>
<dbReference type="GO" id="GO:0006511">
    <property type="term" value="P:ubiquitin-dependent protein catabolic process"/>
    <property type="evidence" value="ECO:0007669"/>
    <property type="project" value="InterPro"/>
</dbReference>
<dbReference type="SMART" id="SM00182">
    <property type="entry name" value="CULLIN"/>
    <property type="match status" value="1"/>
</dbReference>
<dbReference type="Pfam" id="PF08672">
    <property type="entry name" value="ANAPC2"/>
    <property type="match status" value="1"/>
</dbReference>
<dbReference type="PANTHER" id="PTHR45957:SF1">
    <property type="entry name" value="ANAPHASE-PROMOTING COMPLEX SUBUNIT 2"/>
    <property type="match status" value="1"/>
</dbReference>
<keyword evidence="10" id="KW-1185">Reference proteome</keyword>
<feature type="compositionally biased region" description="Low complexity" evidence="7">
    <location>
        <begin position="775"/>
        <end position="814"/>
    </location>
</feature>
<dbReference type="SUPFAM" id="SSF46785">
    <property type="entry name" value="Winged helix' DNA-binding domain"/>
    <property type="match status" value="1"/>
</dbReference>
<dbReference type="Gene3D" id="1.10.10.10">
    <property type="entry name" value="Winged helix-like DNA-binding domain superfamily/Winged helix DNA-binding domain"/>
    <property type="match status" value="1"/>
</dbReference>
<dbReference type="SMART" id="SM01013">
    <property type="entry name" value="APC2"/>
    <property type="match status" value="1"/>
</dbReference>
<dbReference type="OrthoDB" id="5581181at2759"/>
<evidence type="ECO:0000256" key="4">
    <source>
        <dbReference type="ARBA" id="ARBA00022786"/>
    </source>
</evidence>
<dbReference type="GO" id="GO:0007091">
    <property type="term" value="P:metaphase/anaphase transition of mitotic cell cycle"/>
    <property type="evidence" value="ECO:0007669"/>
    <property type="project" value="TreeGrafter"/>
</dbReference>
<evidence type="ECO:0000256" key="7">
    <source>
        <dbReference type="SAM" id="MobiDB-lite"/>
    </source>
</evidence>
<evidence type="ECO:0000256" key="1">
    <source>
        <dbReference type="ARBA" id="ARBA00016068"/>
    </source>
</evidence>
<dbReference type="InterPro" id="IPR057975">
    <property type="entry name" value="TPR_ANAPC2"/>
</dbReference>
<keyword evidence="3" id="KW-0498">Mitosis</keyword>
<dbReference type="Gene3D" id="3.30.230.130">
    <property type="entry name" value="Cullin, Chain C, Domain 2"/>
    <property type="match status" value="1"/>
</dbReference>
<dbReference type="AlphaFoldDB" id="A0A168BZM3"/>
<dbReference type="Pfam" id="PF25773">
    <property type="entry name" value="TPR_ANAPC2"/>
    <property type="match status" value="1"/>
</dbReference>
<dbReference type="FunFam" id="1.20.1310.10:FF:000033">
    <property type="entry name" value="Anaphase-promoting complex subunit ApcB"/>
    <property type="match status" value="1"/>
</dbReference>
<dbReference type="SUPFAM" id="SSF75632">
    <property type="entry name" value="Cullin homology domain"/>
    <property type="match status" value="1"/>
</dbReference>
<dbReference type="STRING" id="1081109.A0A168BZM3"/>
<dbReference type="GO" id="GO:0051301">
    <property type="term" value="P:cell division"/>
    <property type="evidence" value="ECO:0007669"/>
    <property type="project" value="UniProtKB-KW"/>
</dbReference>
<dbReference type="InterPro" id="IPR036390">
    <property type="entry name" value="WH_DNA-bd_sf"/>
</dbReference>
<evidence type="ECO:0000256" key="3">
    <source>
        <dbReference type="ARBA" id="ARBA00022776"/>
    </source>
</evidence>
<dbReference type="InterPro" id="IPR044554">
    <property type="entry name" value="ANAPC2"/>
</dbReference>
<feature type="region of interest" description="Disordered" evidence="7">
    <location>
        <begin position="29"/>
        <end position="48"/>
    </location>
</feature>
<dbReference type="EMBL" id="AZGY01000008">
    <property type="protein sequence ID" value="KZZ95954.1"/>
    <property type="molecule type" value="Genomic_DNA"/>
</dbReference>
<dbReference type="PANTHER" id="PTHR45957">
    <property type="entry name" value="ANAPHASE-PROMOTING COMPLEX SUBUNIT 2"/>
    <property type="match status" value="1"/>
</dbReference>
<evidence type="ECO:0000256" key="6">
    <source>
        <dbReference type="PROSITE-ProRule" id="PRU00330"/>
    </source>
</evidence>
<evidence type="ECO:0000313" key="9">
    <source>
        <dbReference type="EMBL" id="KZZ95954.1"/>
    </source>
</evidence>
<gene>
    <name evidence="9" type="ORF">AAL_04250</name>
</gene>
<evidence type="ECO:0000259" key="8">
    <source>
        <dbReference type="PROSITE" id="PS50069"/>
    </source>
</evidence>
<accession>A0A168BZM3</accession>
<evidence type="ECO:0000256" key="2">
    <source>
        <dbReference type="ARBA" id="ARBA00022618"/>
    </source>
</evidence>
<dbReference type="InterPro" id="IPR059120">
    <property type="entry name" value="Cullin-like_AB"/>
</dbReference>
<evidence type="ECO:0000256" key="5">
    <source>
        <dbReference type="ARBA" id="ARBA00023306"/>
    </source>
</evidence>
<dbReference type="InterPro" id="IPR014786">
    <property type="entry name" value="ANAPC2_C"/>
</dbReference>
<dbReference type="Pfam" id="PF26557">
    <property type="entry name" value="Cullin_AB"/>
    <property type="match status" value="1"/>
</dbReference>
<dbReference type="GO" id="GO:0031625">
    <property type="term" value="F:ubiquitin protein ligase binding"/>
    <property type="evidence" value="ECO:0007669"/>
    <property type="project" value="InterPro"/>
</dbReference>
<dbReference type="InterPro" id="IPR036388">
    <property type="entry name" value="WH-like_DNA-bd_sf"/>
</dbReference>
<dbReference type="GO" id="GO:0070979">
    <property type="term" value="P:protein K11-linked ubiquitination"/>
    <property type="evidence" value="ECO:0007669"/>
    <property type="project" value="TreeGrafter"/>
</dbReference>
<sequence length="894" mass="99780">MPTSTVRVRKQRILQSVFGGDVFSQPTPLVASTAPGQPFGGPLANTDLSPSFQHHTAATDQVRWDRAWHAVTSRIQLPSSVTVEDSFGALAPESQQDAGDASFHDSLALVLDPSTLAPCAAHIEDILLWHAQQVRQHFVQHVLPLLAACSSQGGDHSQVLLSSVRTLEAAHRQYVYGLALIARGIKDETAKNVAVERFTRDLHALIGNSWTRGLTEALGHALSRLLAAILGSNRHSTAPSDDVDDVTQQTLVARRELFSLLESLTSVGLAGDRFQVLFGESMDACMKDFIQHRYARVWTSLDPNGNIDPSASYGCISHLCDWVENHYGRLAVEVLRCLSGQVACVDVEKWREVAIGRLASLRMLELFDMVLHWPQSKGGLEDLRSTVTTPQRRLELTDVFAASLQMRLLHPGRSTLNILQSYIAMIRTFHQLDASKVLLDRVAQSLQLYLCQRNDAIRIVVTGLLANPASGTAENDEKRLNELAVLLNDTSQQHRSHVDDEDLDWDDMAWVPDPVDAGPNYKRPKSEDVVGTLINALGSQEIFIKEFQAIIAERLLSNQANYQQEIKVLSLLKKRYGENALQNCDVMVKDIYDSKRVDTQLRKNMRGSRQSHSKVDVDRPPMTYHSKILSRLFWPSILPEPFKIPAPVARVRAQYEGGFEKLKTCRKLTWLDQVGTATVQLDLQDRSLEIQCKTYEAAVIYAFQYSHTDDHDDDAGGARAPQQRTFNELWEQLTMDEDLLKSALEFWLSQGVLGHVDGDQQTFVVLERRGNELQQQQNLANAASSAMPASSTTDSAQKPMLSSPSPLPSMSSLPRKAKLNAKEQETRTVYWQFIVGMLTNSSPAMPLTQIAMMMKMLLTDGCTWSEDELREFLAEKVAGQDLELSGGRYRLVKK</sequence>